<sequence>MLAVRQRLITTNWEVRSLAQDLGNTPTAAAADLLHKCQTGQVPLLVLPLVYSTSPPAGSDNWSCAARPLHLLLLLLLQCHCHHHQIQCKAFFGWDSLYCATLRAQLNHILAQGKGAQQWGLVPRTTPQHRGLN</sequence>
<organism evidence="1 2">
    <name type="scientific">Petrolisthes cinctipes</name>
    <name type="common">Flat porcelain crab</name>
    <dbReference type="NCBI Taxonomy" id="88211"/>
    <lineage>
        <taxon>Eukaryota</taxon>
        <taxon>Metazoa</taxon>
        <taxon>Ecdysozoa</taxon>
        <taxon>Arthropoda</taxon>
        <taxon>Crustacea</taxon>
        <taxon>Multicrustacea</taxon>
        <taxon>Malacostraca</taxon>
        <taxon>Eumalacostraca</taxon>
        <taxon>Eucarida</taxon>
        <taxon>Decapoda</taxon>
        <taxon>Pleocyemata</taxon>
        <taxon>Anomura</taxon>
        <taxon>Galatheoidea</taxon>
        <taxon>Porcellanidae</taxon>
        <taxon>Petrolisthes</taxon>
    </lineage>
</organism>
<comment type="caution">
    <text evidence="1">The sequence shown here is derived from an EMBL/GenBank/DDBJ whole genome shotgun (WGS) entry which is preliminary data.</text>
</comment>
<dbReference type="Proteomes" id="UP001286313">
    <property type="component" value="Unassembled WGS sequence"/>
</dbReference>
<reference evidence="1" key="1">
    <citation type="submission" date="2023-10" db="EMBL/GenBank/DDBJ databases">
        <title>Genome assemblies of two species of porcelain crab, Petrolisthes cinctipes and Petrolisthes manimaculis (Anomura: Porcellanidae).</title>
        <authorList>
            <person name="Angst P."/>
        </authorList>
    </citation>
    <scope>NUCLEOTIDE SEQUENCE</scope>
    <source>
        <strain evidence="1">PB745_01</strain>
        <tissue evidence="1">Gill</tissue>
    </source>
</reference>
<keyword evidence="2" id="KW-1185">Reference proteome</keyword>
<gene>
    <name evidence="1" type="ORF">Pcinc_027000</name>
</gene>
<proteinExistence type="predicted"/>
<dbReference type="EMBL" id="JAWQEG010003178">
    <property type="protein sequence ID" value="KAK3867544.1"/>
    <property type="molecule type" value="Genomic_DNA"/>
</dbReference>
<protein>
    <submittedName>
        <fullName evidence="1">Uncharacterized protein</fullName>
    </submittedName>
</protein>
<dbReference type="AlphaFoldDB" id="A0AAE1F5Y2"/>
<evidence type="ECO:0000313" key="2">
    <source>
        <dbReference type="Proteomes" id="UP001286313"/>
    </source>
</evidence>
<evidence type="ECO:0000313" key="1">
    <source>
        <dbReference type="EMBL" id="KAK3867544.1"/>
    </source>
</evidence>
<name>A0AAE1F5Y2_PETCI</name>
<accession>A0AAE1F5Y2</accession>